<dbReference type="Proteomes" id="UP000708576">
    <property type="component" value="Unassembled WGS sequence"/>
</dbReference>
<sequence>MKRIFIILAVAILGTSVMSAQHAKANLNFNETIYDFGEIQESKGKVEHVFSFKNTGGQPMVLHNVKASCGCTTPEWTKTPIPPGGTGEVKATFDPRNRPGNFNKTITVQSNAQNGTVVLRITGKVLPREKTVEDIYPRNMDLIRLESSHMAFTKMTPDQKKSEQLKIISTSDAPLKISFANVPKHVTIKSVPEVLKPNQAGVITATYDASVKNDWGFVTDNVFINFNDEKNYKNRLTLSASIEEDFNSWSAEKLAEAPVVSIEEKTWNFGDITQGDKVTHKFMVKNDGKSELVIRKVKASCGCTAIKPAKTVLAPGETTSIVAEFNSAHKTGRQNKSVTIVTNDPKNTTTLLRISGNVTIQ</sequence>
<protein>
    <submittedName>
        <fullName evidence="2">DUF1573 domain-containing protein</fullName>
    </submittedName>
</protein>
<dbReference type="RefSeq" id="WP_212215208.1">
    <property type="nucleotide sequence ID" value="NZ_JAGUCO010000003.1"/>
</dbReference>
<organism evidence="2 3">
    <name type="scientific">Carboxylicivirga linearis</name>
    <dbReference type="NCBI Taxonomy" id="1628157"/>
    <lineage>
        <taxon>Bacteria</taxon>
        <taxon>Pseudomonadati</taxon>
        <taxon>Bacteroidota</taxon>
        <taxon>Bacteroidia</taxon>
        <taxon>Marinilabiliales</taxon>
        <taxon>Marinilabiliaceae</taxon>
        <taxon>Carboxylicivirga</taxon>
    </lineage>
</organism>
<keyword evidence="1" id="KW-0732">Signal</keyword>
<evidence type="ECO:0000313" key="2">
    <source>
        <dbReference type="EMBL" id="MBS2098001.1"/>
    </source>
</evidence>
<gene>
    <name evidence="2" type="ORF">KEM10_06880</name>
</gene>
<dbReference type="PANTHER" id="PTHR37833">
    <property type="entry name" value="LIPOPROTEIN-RELATED"/>
    <property type="match status" value="1"/>
</dbReference>
<dbReference type="NCBIfam" id="NF012200">
    <property type="entry name" value="choice_anch_D"/>
    <property type="match status" value="2"/>
</dbReference>
<dbReference type="EMBL" id="JAGUCO010000003">
    <property type="protein sequence ID" value="MBS2098001.1"/>
    <property type="molecule type" value="Genomic_DNA"/>
</dbReference>
<dbReference type="InterPro" id="IPR011467">
    <property type="entry name" value="DUF1573"/>
</dbReference>
<evidence type="ECO:0000313" key="3">
    <source>
        <dbReference type="Proteomes" id="UP000708576"/>
    </source>
</evidence>
<reference evidence="2 3" key="1">
    <citation type="journal article" date="2015" name="Int. J. Syst. Evol. Microbiol.">
        <title>Carboxylicivirga linearis sp. nov., isolated from a sea cucumber culture pond.</title>
        <authorList>
            <person name="Wang F.Q."/>
            <person name="Zhou Y.X."/>
            <person name="Lin X.Z."/>
            <person name="Chen G.J."/>
            <person name="Du Z.J."/>
        </authorList>
    </citation>
    <scope>NUCLEOTIDE SEQUENCE [LARGE SCALE GENOMIC DNA]</scope>
    <source>
        <strain evidence="2 3">FB218</strain>
    </source>
</reference>
<comment type="caution">
    <text evidence="2">The sequence shown here is derived from an EMBL/GenBank/DDBJ whole genome shotgun (WGS) entry which is preliminary data.</text>
</comment>
<proteinExistence type="predicted"/>
<feature type="chain" id="PRO_5046783153" evidence="1">
    <location>
        <begin position="24"/>
        <end position="361"/>
    </location>
</feature>
<evidence type="ECO:0000256" key="1">
    <source>
        <dbReference type="SAM" id="SignalP"/>
    </source>
</evidence>
<keyword evidence="3" id="KW-1185">Reference proteome</keyword>
<dbReference type="Pfam" id="PF07610">
    <property type="entry name" value="DUF1573"/>
    <property type="match status" value="2"/>
</dbReference>
<dbReference type="InterPro" id="IPR013783">
    <property type="entry name" value="Ig-like_fold"/>
</dbReference>
<accession>A0ABS5JSW0</accession>
<feature type="signal peptide" evidence="1">
    <location>
        <begin position="1"/>
        <end position="23"/>
    </location>
</feature>
<name>A0ABS5JSW0_9BACT</name>
<dbReference type="PANTHER" id="PTHR37833:SF1">
    <property type="entry name" value="SIGNAL PEPTIDE PROTEIN"/>
    <property type="match status" value="1"/>
</dbReference>
<dbReference type="Gene3D" id="2.60.40.10">
    <property type="entry name" value="Immunoglobulins"/>
    <property type="match status" value="3"/>
</dbReference>